<reference evidence="1 2" key="2">
    <citation type="journal article" date="2022" name="Mol. Biol. Evol.">
        <title>Comparative Genomics Reveals Insights into the Divergent Evolution of Astigmatic Mites and Household Pest Adaptations.</title>
        <authorList>
            <person name="Xiong Q."/>
            <person name="Wan A.T."/>
            <person name="Liu X."/>
            <person name="Fung C.S."/>
            <person name="Xiao X."/>
            <person name="Malainual N."/>
            <person name="Hou J."/>
            <person name="Wang L."/>
            <person name="Wang M."/>
            <person name="Yang K.Y."/>
            <person name="Cui Y."/>
            <person name="Leung E.L."/>
            <person name="Nong W."/>
            <person name="Shin S.K."/>
            <person name="Au S.W."/>
            <person name="Jeong K.Y."/>
            <person name="Chew F.T."/>
            <person name="Hui J.H."/>
            <person name="Leung T.F."/>
            <person name="Tungtrongchitr A."/>
            <person name="Zhong N."/>
            <person name="Liu Z."/>
            <person name="Tsui S.K."/>
        </authorList>
    </citation>
    <scope>NUCLEOTIDE SEQUENCE [LARGE SCALE GENOMIC DNA]</scope>
    <source>
        <strain evidence="1">Derp</strain>
    </source>
</reference>
<gene>
    <name evidence="1" type="ORF">DERP_006035</name>
</gene>
<dbReference type="Proteomes" id="UP000887458">
    <property type="component" value="Unassembled WGS sequence"/>
</dbReference>
<sequence>MEHLPQPMPIFLFWMVLQKHRKTIKKKKFSNVSITNDNNVNGMKLKIKKFPTDFAICIF</sequence>
<organism evidence="1 2">
    <name type="scientific">Dermatophagoides pteronyssinus</name>
    <name type="common">European house dust mite</name>
    <dbReference type="NCBI Taxonomy" id="6956"/>
    <lineage>
        <taxon>Eukaryota</taxon>
        <taxon>Metazoa</taxon>
        <taxon>Ecdysozoa</taxon>
        <taxon>Arthropoda</taxon>
        <taxon>Chelicerata</taxon>
        <taxon>Arachnida</taxon>
        <taxon>Acari</taxon>
        <taxon>Acariformes</taxon>
        <taxon>Sarcoptiformes</taxon>
        <taxon>Astigmata</taxon>
        <taxon>Psoroptidia</taxon>
        <taxon>Analgoidea</taxon>
        <taxon>Pyroglyphidae</taxon>
        <taxon>Dermatophagoidinae</taxon>
        <taxon>Dermatophagoides</taxon>
    </lineage>
</organism>
<proteinExistence type="predicted"/>
<keyword evidence="2" id="KW-1185">Reference proteome</keyword>
<comment type="caution">
    <text evidence="1">The sequence shown here is derived from an EMBL/GenBank/DDBJ whole genome shotgun (WGS) entry which is preliminary data.</text>
</comment>
<protein>
    <submittedName>
        <fullName evidence="1">Uncharacterized protein</fullName>
    </submittedName>
</protein>
<dbReference type="EMBL" id="NJHN03000018">
    <property type="protein sequence ID" value="KAH9425427.1"/>
    <property type="molecule type" value="Genomic_DNA"/>
</dbReference>
<evidence type="ECO:0000313" key="1">
    <source>
        <dbReference type="EMBL" id="KAH9425427.1"/>
    </source>
</evidence>
<accession>A0ABQ8JT30</accession>
<name>A0ABQ8JT30_DERPT</name>
<reference evidence="1 2" key="1">
    <citation type="journal article" date="2018" name="J. Allergy Clin. Immunol.">
        <title>High-quality assembly of Dermatophagoides pteronyssinus genome and transcriptome reveals a wide range of novel allergens.</title>
        <authorList>
            <person name="Liu X.Y."/>
            <person name="Yang K.Y."/>
            <person name="Wang M.Q."/>
            <person name="Kwok J.S."/>
            <person name="Zeng X."/>
            <person name="Yang Z."/>
            <person name="Xiao X.J."/>
            <person name="Lau C.P."/>
            <person name="Li Y."/>
            <person name="Huang Z.M."/>
            <person name="Ba J.G."/>
            <person name="Yim A.K."/>
            <person name="Ouyang C.Y."/>
            <person name="Ngai S.M."/>
            <person name="Chan T.F."/>
            <person name="Leung E.L."/>
            <person name="Liu L."/>
            <person name="Liu Z.G."/>
            <person name="Tsui S.K."/>
        </authorList>
    </citation>
    <scope>NUCLEOTIDE SEQUENCE [LARGE SCALE GENOMIC DNA]</scope>
    <source>
        <strain evidence="1">Derp</strain>
    </source>
</reference>
<evidence type="ECO:0000313" key="2">
    <source>
        <dbReference type="Proteomes" id="UP000887458"/>
    </source>
</evidence>